<dbReference type="EMBL" id="CAADFZ010000013">
    <property type="protein sequence ID" value="VFK60776.1"/>
    <property type="molecule type" value="Genomic_DNA"/>
</dbReference>
<protein>
    <submittedName>
        <fullName evidence="2">Uncharacterized protein</fullName>
    </submittedName>
</protein>
<sequence>MTGTSNNASTNSAIRRPGGCVGWALVLLTVLPFQLVHSGEYSEWLDEKTDTSLRREAEEWIIRGEALVRRIERLLREWHAEKNRDLDRSAVQQAVSDLQEFIRREKELKKSASDGCREAGIPIDRCPAVVRHKERLDDMKRHERKLKAMLNGGAYE</sequence>
<organism evidence="2">
    <name type="scientific">Candidatus Kentrum sp. UNK</name>
    <dbReference type="NCBI Taxonomy" id="2126344"/>
    <lineage>
        <taxon>Bacteria</taxon>
        <taxon>Pseudomonadati</taxon>
        <taxon>Pseudomonadota</taxon>
        <taxon>Gammaproteobacteria</taxon>
        <taxon>Candidatus Kentrum</taxon>
    </lineage>
</organism>
<evidence type="ECO:0000313" key="2">
    <source>
        <dbReference type="EMBL" id="VFK69465.1"/>
    </source>
</evidence>
<dbReference type="AlphaFoldDB" id="A0A451ATV8"/>
<dbReference type="EMBL" id="CAADGD010000014">
    <property type="protein sequence ID" value="VFK69465.1"/>
    <property type="molecule type" value="Genomic_DNA"/>
</dbReference>
<gene>
    <name evidence="1" type="ORF">BECKUNK1418G_GA0071005_101320</name>
    <name evidence="2" type="ORF">BECKUNK1418H_GA0071006_101420</name>
</gene>
<name>A0A451ATV8_9GAMM</name>
<reference evidence="2" key="1">
    <citation type="submission" date="2019-02" db="EMBL/GenBank/DDBJ databases">
        <authorList>
            <person name="Gruber-Vodicka R. H."/>
            <person name="Seah K. B. B."/>
        </authorList>
    </citation>
    <scope>NUCLEOTIDE SEQUENCE</scope>
    <source>
        <strain evidence="2">BECK_BY19</strain>
        <strain evidence="1">BECK_BY8</strain>
    </source>
</reference>
<accession>A0A451ATV8</accession>
<evidence type="ECO:0000313" key="1">
    <source>
        <dbReference type="EMBL" id="VFK60776.1"/>
    </source>
</evidence>
<proteinExistence type="predicted"/>